<dbReference type="PANTHER" id="PTHR21514">
    <property type="entry name" value="AP-4 COMPLEX ACCESSORY SUBUNIT TEPSIN"/>
    <property type="match status" value="1"/>
</dbReference>
<protein>
    <recommendedName>
        <fullName evidence="6">VHS domain-containing protein</fullName>
    </recommendedName>
</protein>
<keyword evidence="8" id="KW-1185">Reference proteome</keyword>
<organism evidence="7 8">
    <name type="scientific">Ensete ventricosum</name>
    <name type="common">Abyssinian banana</name>
    <name type="synonym">Musa ensete</name>
    <dbReference type="NCBI Taxonomy" id="4639"/>
    <lineage>
        <taxon>Eukaryota</taxon>
        <taxon>Viridiplantae</taxon>
        <taxon>Streptophyta</taxon>
        <taxon>Embryophyta</taxon>
        <taxon>Tracheophyta</taxon>
        <taxon>Spermatophyta</taxon>
        <taxon>Magnoliopsida</taxon>
        <taxon>Liliopsida</taxon>
        <taxon>Zingiberales</taxon>
        <taxon>Musaceae</taxon>
        <taxon>Ensete</taxon>
    </lineage>
</organism>
<dbReference type="GO" id="GO:0035091">
    <property type="term" value="F:phosphatidylinositol binding"/>
    <property type="evidence" value="ECO:0007669"/>
    <property type="project" value="InterPro"/>
</dbReference>
<dbReference type="CDD" id="cd03572">
    <property type="entry name" value="ENTH_like_Tepsin"/>
    <property type="match status" value="1"/>
</dbReference>
<dbReference type="InterPro" id="IPR040911">
    <property type="entry name" value="Exostosin_GT47"/>
</dbReference>
<comment type="caution">
    <text evidence="7">The sequence shown here is derived from an EMBL/GenBank/DDBJ whole genome shotgun (WGS) entry which is preliminary data.</text>
</comment>
<evidence type="ECO:0000256" key="1">
    <source>
        <dbReference type="ARBA" id="ARBA00004541"/>
    </source>
</evidence>
<evidence type="ECO:0000313" key="8">
    <source>
        <dbReference type="Proteomes" id="UP001222027"/>
    </source>
</evidence>
<feature type="compositionally biased region" description="Polar residues" evidence="5">
    <location>
        <begin position="198"/>
        <end position="215"/>
    </location>
</feature>
<dbReference type="Pfam" id="PF03016">
    <property type="entry name" value="Exostosin_GT47"/>
    <property type="match status" value="1"/>
</dbReference>
<dbReference type="SUPFAM" id="SSF48464">
    <property type="entry name" value="ENTH/VHS domain"/>
    <property type="match status" value="1"/>
</dbReference>
<dbReference type="EMBL" id="JAQQAF010000008">
    <property type="protein sequence ID" value="KAJ8464433.1"/>
    <property type="molecule type" value="Genomic_DNA"/>
</dbReference>
<dbReference type="PANTHER" id="PTHR21514:SF0">
    <property type="entry name" value="AP-4 COMPLEX ACCESSORY SUBUNIT TEPSIN"/>
    <property type="match status" value="1"/>
</dbReference>
<evidence type="ECO:0000256" key="5">
    <source>
        <dbReference type="SAM" id="MobiDB-lite"/>
    </source>
</evidence>
<dbReference type="InterPro" id="IPR039273">
    <property type="entry name" value="TEPSIN"/>
</dbReference>
<dbReference type="SMART" id="SM00288">
    <property type="entry name" value="VHS"/>
    <property type="match status" value="1"/>
</dbReference>
<keyword evidence="3" id="KW-0333">Golgi apparatus</keyword>
<evidence type="ECO:0000259" key="6">
    <source>
        <dbReference type="PROSITE" id="PS50179"/>
    </source>
</evidence>
<dbReference type="InterPro" id="IPR035802">
    <property type="entry name" value="ENTH/VHS_tepsin"/>
</dbReference>
<feature type="domain" description="VHS" evidence="6">
    <location>
        <begin position="20"/>
        <end position="74"/>
    </location>
</feature>
<sequence>MVDGVTADEDKVAPVYKLEEVCELLRTSPASIVKEVSDYILKRLDHKSPIVKQKALRLIKYAVAKSGNEFRREMQRHSVAMRQLFHYKVAPTQGLDKRIQGFGNTNFEFQPEEKRSFLSEVVGLGSASIRQGLSTIAAAHSSRKNDTGSYKSPNLRRSLTTEIDSPNGYQGIEHHGESWEGSGISKKNSGTWGPDSRPSISTSVANEDTSSTNTRVKSREERLLETIVTSGGVRLQPTRDALQAFLAAAAKLDGVSMSHALEMKLQSHLWQVRMKAICVLESILKIKDDEHFFSIVSYFTENKDSVVRCTELPQASLREKAIKVLSLLGGEQEEEISDGKATSVPVVQMPDLIDTGEFDDYGSQDSMEKQGKQSTAELKPSNSLVDDLFASDPLADINTSGNKNQDDPFADVSFHVTEDKEGNDLFSGLTVDDKKSDIVLDVPEIKKPDLLDVFGAYSVQHQEEAGKDKGNIHDLMTGLSLNGIQENEPPGSVGASAAFSGLGLLASSTQPSQVPANGSMKSNQDFNSVYSQAPMQYGIPPNIMFNQGFVAQPMNYEAMSAFIAQQQFLLQNIGNLNSGFGQTAGNAMEGSYAAAPLPDIFQLSNNPVKSRASTTKSPKEETKAFDFISDHLASARAPPCCILSAVVALSSGELRGRKVAKGENPCLITYARLFALRSWTVSFCEINMVQLQKPWLTTIQRAVLVIAIAFSVLVFQTSMLSSRTALSSPFLAFSGPEAEGRSSLSNVSSYHSLRVGQLSLLSDPRNSTGTSPVANTVAPLSYNFGTNNLDVRTSEDDMSGDDEDDIDLGEDEEPESEFSFDLGNGVILKKVRDPNGGFIKFEKVVDPNYFPSTEKVGEPAPGYSFSSDGKHNAPLVSDQIKNFHNESVSSLAVSSPLVSHTTDTLVDLSTNTSDPISTVTTSIPSSEEQATKIVSSSIKQSTETLPKDSARLAGKSTSYNSFGGNYTPKRRKNKWRTMPPLSMSEMNSLLLKNRASYRAMRPRWSSAHDQNILAARAQIENAPNSKNDQELYEPAFRNLSMFKRSYELMESTLKVYIYKEGGRPIFHQPVLKGIYASEGWFMKLMKRSRHLTVKDPRDANMFYIPFSSRFLEFALYVPNSHNKKNLVQYLQGYMDMIAAKYPFWNRTGGADHFAAACHDWAPYETRHTMDSSIRALCNADLHEGFRVGKDVSLPETLVLSPKNPLRELGGSPASERSILAFFAGNMHGRLRPILLQHWENKDPDMKIFGPMPPGVNNKKTYIRYMKTSKYCICPRGYEVNSPRIVESIFYECVPVIISDNYVPPLFEVLNWEAFSVIIPEADVPRLKEILMSIPLNKYLLLQKGSFHHKSQMMDGDPPEHVVLTDG</sequence>
<reference evidence="7 8" key="1">
    <citation type="submission" date="2022-12" db="EMBL/GenBank/DDBJ databases">
        <title>Chromosome-scale assembly of the Ensete ventricosum genome.</title>
        <authorList>
            <person name="Dussert Y."/>
            <person name="Stocks J."/>
            <person name="Wendawek A."/>
            <person name="Woldeyes F."/>
            <person name="Nichols R.A."/>
            <person name="Borrell J.S."/>
        </authorList>
    </citation>
    <scope>NUCLEOTIDE SEQUENCE [LARGE SCALE GENOMIC DNA]</scope>
    <source>
        <strain evidence="8">cv. Maze</strain>
        <tissue evidence="7">Seeds</tissue>
    </source>
</reference>
<dbReference type="GO" id="GO:0032588">
    <property type="term" value="C:trans-Golgi network membrane"/>
    <property type="evidence" value="ECO:0007669"/>
    <property type="project" value="TreeGrafter"/>
</dbReference>
<accession>A0AAV8Q426</accession>
<feature type="compositionally biased region" description="Acidic residues" evidence="5">
    <location>
        <begin position="796"/>
        <end position="817"/>
    </location>
</feature>
<keyword evidence="4" id="KW-0968">Cytoplasmic vesicle</keyword>
<evidence type="ECO:0000256" key="3">
    <source>
        <dbReference type="ARBA" id="ARBA00023034"/>
    </source>
</evidence>
<name>A0AAV8Q426_ENSVE</name>
<dbReference type="GO" id="GO:0043130">
    <property type="term" value="F:ubiquitin binding"/>
    <property type="evidence" value="ECO:0007669"/>
    <property type="project" value="InterPro"/>
</dbReference>
<dbReference type="GO" id="GO:0031410">
    <property type="term" value="C:cytoplasmic vesicle"/>
    <property type="evidence" value="ECO:0007669"/>
    <property type="project" value="UniProtKB-SubCell"/>
</dbReference>
<dbReference type="Proteomes" id="UP001222027">
    <property type="component" value="Unassembled WGS sequence"/>
</dbReference>
<feature type="region of interest" description="Disordered" evidence="5">
    <location>
        <begin position="357"/>
        <end position="379"/>
    </location>
</feature>
<dbReference type="Gene3D" id="1.25.40.90">
    <property type="match status" value="1"/>
</dbReference>
<gene>
    <name evidence="7" type="ORF">OPV22_026985</name>
</gene>
<comment type="subcellular location">
    <subcellularLocation>
        <location evidence="1">Cytoplasmic vesicle</location>
    </subcellularLocation>
    <subcellularLocation>
        <location evidence="2">Golgi apparatus</location>
    </subcellularLocation>
</comment>
<evidence type="ECO:0000256" key="2">
    <source>
        <dbReference type="ARBA" id="ARBA00004555"/>
    </source>
</evidence>
<feature type="compositionally biased region" description="Polar residues" evidence="5">
    <location>
        <begin position="147"/>
        <end position="168"/>
    </location>
</feature>
<feature type="region of interest" description="Disordered" evidence="5">
    <location>
        <begin position="789"/>
        <end position="817"/>
    </location>
</feature>
<feature type="region of interest" description="Disordered" evidence="5">
    <location>
        <begin position="139"/>
        <end position="218"/>
    </location>
</feature>
<evidence type="ECO:0000256" key="4">
    <source>
        <dbReference type="ARBA" id="ARBA00023329"/>
    </source>
</evidence>
<proteinExistence type="predicted"/>
<evidence type="ECO:0000313" key="7">
    <source>
        <dbReference type="EMBL" id="KAJ8464433.1"/>
    </source>
</evidence>
<dbReference type="InterPro" id="IPR008942">
    <property type="entry name" value="ENTH_VHS"/>
</dbReference>
<dbReference type="PROSITE" id="PS50179">
    <property type="entry name" value="VHS"/>
    <property type="match status" value="1"/>
</dbReference>
<dbReference type="InterPro" id="IPR002014">
    <property type="entry name" value="VHS_dom"/>
</dbReference>